<dbReference type="GO" id="GO:0004386">
    <property type="term" value="F:helicase activity"/>
    <property type="evidence" value="ECO:0007669"/>
    <property type="project" value="UniProtKB-KW"/>
</dbReference>
<evidence type="ECO:0000313" key="3">
    <source>
        <dbReference type="Proteomes" id="UP000250321"/>
    </source>
</evidence>
<comment type="caution">
    <text evidence="2">The sequence shown here is derived from an EMBL/GenBank/DDBJ whole genome shotgun (WGS) entry which is preliminary data.</text>
</comment>
<gene>
    <name evidence="2" type="ORF">Pyn_05155</name>
</gene>
<dbReference type="EMBL" id="PJQY01000528">
    <property type="protein sequence ID" value="PQQ10262.1"/>
    <property type="molecule type" value="Genomic_DNA"/>
</dbReference>
<name>A0A314YPX7_PRUYE</name>
<dbReference type="Proteomes" id="UP000250321">
    <property type="component" value="Unassembled WGS sequence"/>
</dbReference>
<keyword evidence="2" id="KW-0067">ATP-binding</keyword>
<proteinExistence type="predicted"/>
<keyword evidence="2" id="KW-0347">Helicase</keyword>
<protein>
    <submittedName>
        <fullName evidence="2">DExH-box ATP-dependent RNA helicase DExH6</fullName>
    </submittedName>
</protein>
<evidence type="ECO:0000256" key="1">
    <source>
        <dbReference type="SAM" id="MobiDB-lite"/>
    </source>
</evidence>
<keyword evidence="2" id="KW-0378">Hydrolase</keyword>
<feature type="region of interest" description="Disordered" evidence="1">
    <location>
        <begin position="44"/>
        <end position="112"/>
    </location>
</feature>
<accession>A0A314YPX7</accession>
<keyword evidence="3" id="KW-1185">Reference proteome</keyword>
<dbReference type="STRING" id="2094558.A0A314YPX7"/>
<reference evidence="2 3" key="1">
    <citation type="submission" date="2018-02" db="EMBL/GenBank/DDBJ databases">
        <title>Draft genome of wild Prunus yedoensis var. nudiflora.</title>
        <authorList>
            <person name="Baek S."/>
            <person name="Kim J.-H."/>
            <person name="Choi K."/>
            <person name="Kim G.-B."/>
            <person name="Cho A."/>
            <person name="Jang H."/>
            <person name="Shin C.-H."/>
            <person name="Yu H.-J."/>
            <person name="Mun J.-H."/>
        </authorList>
    </citation>
    <scope>NUCLEOTIDE SEQUENCE [LARGE SCALE GENOMIC DNA]</scope>
    <source>
        <strain evidence="3">cv. Jeju island</strain>
        <tissue evidence="2">Leaf</tissue>
    </source>
</reference>
<sequence>MHCYFLRSCAPAVNAAAHYKPLGTDILAANGKVRFYVIGNGAAKLRDPSSHSVQPPLDSAPITAHQKPPSQGPNLVGNGASTDASDGPRGESPLQRKKRRNKGIEQSSLNGI</sequence>
<dbReference type="AlphaFoldDB" id="A0A314YPX7"/>
<keyword evidence="2" id="KW-0547">Nucleotide-binding</keyword>
<organism evidence="2 3">
    <name type="scientific">Prunus yedoensis var. nudiflora</name>
    <dbReference type="NCBI Taxonomy" id="2094558"/>
    <lineage>
        <taxon>Eukaryota</taxon>
        <taxon>Viridiplantae</taxon>
        <taxon>Streptophyta</taxon>
        <taxon>Embryophyta</taxon>
        <taxon>Tracheophyta</taxon>
        <taxon>Spermatophyta</taxon>
        <taxon>Magnoliopsida</taxon>
        <taxon>eudicotyledons</taxon>
        <taxon>Gunneridae</taxon>
        <taxon>Pentapetalae</taxon>
        <taxon>rosids</taxon>
        <taxon>fabids</taxon>
        <taxon>Rosales</taxon>
        <taxon>Rosaceae</taxon>
        <taxon>Amygdaloideae</taxon>
        <taxon>Amygdaleae</taxon>
        <taxon>Prunus</taxon>
    </lineage>
</organism>
<feature type="compositionally biased region" description="Polar residues" evidence="1">
    <location>
        <begin position="68"/>
        <end position="84"/>
    </location>
</feature>
<evidence type="ECO:0000313" key="2">
    <source>
        <dbReference type="EMBL" id="PQQ10262.1"/>
    </source>
</evidence>